<feature type="compositionally biased region" description="Basic and acidic residues" evidence="1">
    <location>
        <begin position="117"/>
        <end position="129"/>
    </location>
</feature>
<dbReference type="InterPro" id="IPR013929">
    <property type="entry name" value="RPAP1_C"/>
</dbReference>
<evidence type="ECO:0000259" key="2">
    <source>
        <dbReference type="Pfam" id="PF08620"/>
    </source>
</evidence>
<dbReference type="GeneID" id="15806265"/>
<accession>L0B0V1</accession>
<dbReference type="Pfam" id="PF08620">
    <property type="entry name" value="RPAP1_C"/>
    <property type="match status" value="1"/>
</dbReference>
<evidence type="ECO:0000313" key="4">
    <source>
        <dbReference type="Proteomes" id="UP000031512"/>
    </source>
</evidence>
<dbReference type="GO" id="GO:0006366">
    <property type="term" value="P:transcription by RNA polymerase II"/>
    <property type="evidence" value="ECO:0007669"/>
    <property type="project" value="InterPro"/>
</dbReference>
<proteinExistence type="predicted"/>
<organism evidence="3 4">
    <name type="scientific">Theileria equi strain WA</name>
    <dbReference type="NCBI Taxonomy" id="1537102"/>
    <lineage>
        <taxon>Eukaryota</taxon>
        <taxon>Sar</taxon>
        <taxon>Alveolata</taxon>
        <taxon>Apicomplexa</taxon>
        <taxon>Aconoidasida</taxon>
        <taxon>Piroplasmida</taxon>
        <taxon>Theileriidae</taxon>
        <taxon>Theileria</taxon>
    </lineage>
</organism>
<dbReference type="eggNOG" id="ENOG502SERB">
    <property type="taxonomic scope" value="Eukaryota"/>
</dbReference>
<reference evidence="3 4" key="1">
    <citation type="journal article" date="2012" name="BMC Genomics">
        <title>Comparative genomic analysis and phylogenetic position of Theileria equi.</title>
        <authorList>
            <person name="Kappmeyer L.S."/>
            <person name="Thiagarajan M."/>
            <person name="Herndon D.R."/>
            <person name="Ramsay J.D."/>
            <person name="Caler E."/>
            <person name="Djikeng A."/>
            <person name="Gillespie J.J."/>
            <person name="Lau A.O."/>
            <person name="Roalson E.H."/>
            <person name="Silva J.C."/>
            <person name="Silva M.G."/>
            <person name="Suarez C.E."/>
            <person name="Ueti M.W."/>
            <person name="Nene V.M."/>
            <person name="Mealey R.H."/>
            <person name="Knowles D.P."/>
            <person name="Brayton K.A."/>
        </authorList>
    </citation>
    <scope>NUCLEOTIDE SEQUENCE [LARGE SCALE GENOMIC DNA]</scope>
    <source>
        <strain evidence="3 4">WA</strain>
    </source>
</reference>
<feature type="region of interest" description="Disordered" evidence="1">
    <location>
        <begin position="24"/>
        <end position="49"/>
    </location>
</feature>
<dbReference type="PANTHER" id="PTHR21483">
    <property type="entry name" value="RNA POLYMERASE II-ASSOCIATED PROTEIN 1"/>
    <property type="match status" value="1"/>
</dbReference>
<feature type="domain" description="RPAP1 C-terminal" evidence="2">
    <location>
        <begin position="172"/>
        <end position="239"/>
    </location>
</feature>
<dbReference type="RefSeq" id="XP_004830809.1">
    <property type="nucleotide sequence ID" value="XM_004830752.1"/>
</dbReference>
<dbReference type="OrthoDB" id="348201at2759"/>
<dbReference type="KEGG" id="beq:BEWA_005510"/>
<feature type="region of interest" description="Disordered" evidence="1">
    <location>
        <begin position="117"/>
        <end position="137"/>
    </location>
</feature>
<evidence type="ECO:0000313" key="3">
    <source>
        <dbReference type="EMBL" id="AFZ81143.1"/>
    </source>
</evidence>
<dbReference type="InterPro" id="IPR039913">
    <property type="entry name" value="RPAP1/Rba50"/>
</dbReference>
<keyword evidence="4" id="KW-1185">Reference proteome</keyword>
<dbReference type="AlphaFoldDB" id="L0B0V1"/>
<dbReference type="EMBL" id="CP001670">
    <property type="protein sequence ID" value="AFZ81143.1"/>
    <property type="molecule type" value="Genomic_DNA"/>
</dbReference>
<evidence type="ECO:0000256" key="1">
    <source>
        <dbReference type="SAM" id="MobiDB-lite"/>
    </source>
</evidence>
<sequence length="1231" mass="141345">MDDADGPLDEKQVLWNNDFEIVEHDSESSEDISTQQETEVGKCEPSGFPKVRHRSLHAYNLSRSNESGLNSMKSIEEMTSEEIESAQKFLREKLGEEMCNFIIQRKLKRLSITKEDEKHKYTPDSKEDTPTSEPQHGLILKFSKDEEDKYIWMNPIESNGPDKGSGELMLHELRFNFDGMLLKPEDPDVTNYDPSLYNHGMDPNKPGYTIPELIRLLQSSFKPQVQIAIRTLCNIIHNAYIPKATSNSDTELGCKYYFGYSYDRWNSYINNDVDLISKIGHTLCSSQTSVNTLVDLLRCLSLLVFGECDPSEISALLPNCLSDNFIIPIQDAIFDTYHSPSGLDIYHWNSLCIELSSADVYKSLYGETNKQVDNNERTMRLQIFFSKALDGCFEELHMRDIKKEIFKIFQSNFKTSEEEEEYLQIDSKIFLLTKCNIVKKLVLMMEQYKENAKIQLYSTNVLCGLMSYFGTYFTNVLVTKKYLITHYKWLMDCMTSCAQGMWRKKFKEDETQLITSLIFFIKYISIYSKNSFKTFCDDCGSLALIQQTIMLALKVYLESLNLATFIEKGGDTKSFVYNFPASIGLKCLTIWSMKDEYVEPFVELIPLMEWTLFTILGYLQTNIGKFKDYVNVYGHLLSVINLHTASYIEHNGSSDYFEFSGVVVRGVGTIKEIVNIIDLTWDWNILLLIFSIIKLQVLYINNHVKDSVPDPYKEDKQIAARIFGKENVDNTLNLSIRLCEYFLNNTISGFPSELNEIGWETYRTAMGSQKAIHNYRKSTNLIVSFLLPVQIATATIDFLKHPRLVKHMPRLKKIKIYSQLFNRIIDVLKDFYLSLNTKGFVGIVKSTPTIEPWLRYLYELSNVEVENNIDGLLCVLAFTCDYDLLTKSLSICADKIGLSKDIVSRMVTEYKAFNDNSALVMGYISPKTALIPFLGYITYFPLKFRDSGEPSNFNDYYSLILSEKIKDKLLSWICPYNMFVKIACTASILSYENGFFIDGSTYFYSALEFFVFSRISFNVHHKEEGNITNDAKHIDCKDWWISQLEKHLSKSQSGDINPAKNNICVSNSEGFICKYFNSTEEIVRVIQNLKRRFNSGAGDSALIMGMLMIFVSKNSIEECSKHIWADITLMTLIGRNTSIDPITMEVTCNSTDTLKLGHISTFLPVFNNSPDILNSQKKLITNLTDETVINYNAITFMVLSSLLSHCSKEHLQETISSTNSQMIEEIIRHFI</sequence>
<name>L0B0V1_THEEQ</name>
<dbReference type="VEuPathDB" id="PiroplasmaDB:BEWA_005510"/>
<dbReference type="PANTHER" id="PTHR21483:SF18">
    <property type="entry name" value="RNA POLYMERASE II-ASSOCIATED PROTEIN 1"/>
    <property type="match status" value="1"/>
</dbReference>
<gene>
    <name evidence="3" type="ORF">BEWA_005510</name>
</gene>
<dbReference type="STRING" id="1537102.L0B0V1"/>
<protein>
    <submittedName>
        <fullName evidence="3">RPAP1-like, C-terminal domain-containing protein</fullName>
    </submittedName>
</protein>
<dbReference type="Proteomes" id="UP000031512">
    <property type="component" value="Chromosome 3"/>
</dbReference>